<dbReference type="Pfam" id="PF01835">
    <property type="entry name" value="MG2"/>
    <property type="match status" value="1"/>
</dbReference>
<dbReference type="Gene3D" id="2.60.40.1940">
    <property type="match status" value="1"/>
</dbReference>
<evidence type="ECO:0000259" key="4">
    <source>
        <dbReference type="SMART" id="SM01360"/>
    </source>
</evidence>
<proteinExistence type="predicted"/>
<keyword evidence="1" id="KW-0732">Signal</keyword>
<dbReference type="SMART" id="SM01360">
    <property type="entry name" value="A2M"/>
    <property type="match status" value="1"/>
</dbReference>
<dbReference type="Pfam" id="PF17791">
    <property type="entry name" value="MG3"/>
    <property type="match status" value="1"/>
</dbReference>
<dbReference type="GO" id="GO:0004866">
    <property type="term" value="F:endopeptidase inhibitor activity"/>
    <property type="evidence" value="ECO:0007669"/>
    <property type="project" value="InterPro"/>
</dbReference>
<dbReference type="GO" id="GO:0005615">
    <property type="term" value="C:extracellular space"/>
    <property type="evidence" value="ECO:0007669"/>
    <property type="project" value="InterPro"/>
</dbReference>
<evidence type="ECO:0000256" key="3">
    <source>
        <dbReference type="ARBA" id="ARBA00023157"/>
    </source>
</evidence>
<dbReference type="InterPro" id="IPR050473">
    <property type="entry name" value="A2M/Complement_sys"/>
</dbReference>
<dbReference type="Gene3D" id="2.60.120.1540">
    <property type="match status" value="1"/>
</dbReference>
<protein>
    <submittedName>
        <fullName evidence="6">Putative tep3</fullName>
    </submittedName>
</protein>
<dbReference type="InterPro" id="IPR002890">
    <property type="entry name" value="MG2"/>
</dbReference>
<feature type="non-terminal residue" evidence="6">
    <location>
        <position position="1"/>
    </location>
</feature>
<evidence type="ECO:0000259" key="5">
    <source>
        <dbReference type="SMART" id="SM01361"/>
    </source>
</evidence>
<evidence type="ECO:0000256" key="2">
    <source>
        <dbReference type="ARBA" id="ARBA00022966"/>
    </source>
</evidence>
<dbReference type="PANTHER" id="PTHR11412:SF136">
    <property type="entry name" value="CD109 ANTIGEN"/>
    <property type="match status" value="1"/>
</dbReference>
<dbReference type="InterPro" id="IPR013783">
    <property type="entry name" value="Ig-like_fold"/>
</dbReference>
<sequence length="1661" mass="178370">HFSSRAERAQAIRFVPRRHRRRLPSAHAVCGSGGAEGEWGTIGDPGPGKYALVARSTSGPQFSSSAPLAYLPRSFCVFMQTDKRVYQPGDTINFRVIALDKYLLPLSGAVDVSILDAGGSPIRQWVGATLDRGLITDELILADEPALGEWTIQKILVADYVLPKFHMEMNMPKEVLFSEGRFNINVTAKHFNGLPVQGELTISSYAVFFSGLLQPVVSSPARKVVDIDGHADVTLDLKTDLDLAEDAARPLVVEAVLEEKNTLIRQNVTSRILLLRTPYRLKVAAPAYFKPTLPFNVQIELVDPSGQVMETDGDVTVERLWDDGAPVNITKLGLRKGLATYTYVPDAAHVNSTLNLLIKYKEVTERVVNVQRSEYSNGQFLTIEVLSSDGSEMRARISVTEPMEPMGLYINVASTGSLFQLSSASRSVDVTVPVSARMAPGCVLLAWYPRLDAARNTVLSAAVYTPHQNLLQNKLRVSGEQGSLVAVLGGDSNAITAGLAGVNGLGSGLDMHTVAVTRAAPKPSSLVELRVSGEQGSLVAVLGGGSNAITAGLAGVNGLGSGLDMHTVAVTGAAPKPSSLVELRVSGEQGSLVAVLGGDSNAITAGLAGVDGLGSGLYICTRLIEREVESFSGLMHSMFKNEDHLPAMGIDLGGYSSTDVFRVREPAMHALETGTRPPLAGPYAFSRLPAPPAPRHYLSVTPQDTWMLANFSIKLPLAVPYAFSRLPAPPAPRHYLSVTPQDTWMLANFPIKLPLAGPYAFSRLPAPPAPRHYLSVTPQDTWMLANFSRPPLAGPYAFSRLPAPPAPRYYLSVTPQDTCMLANFSIKLPLAGPYAFSRLPAPPAPRHLSVTPQDTWMLANFSIKLPLAGPYAFSRLPAPPAPRHLSVTPQDTWMLANFSIKLPLAGPYAFSRLPAPPAPRHYLSVTPKDTWMLANFSINSDGKGTKERWTPVTPVELSVGAFAIHPTLGLGLATPEKFTTSIPLSITAELPATLQRGETLAAIVILKNSLTVETSVEVTFYNNDQYFEFEPLDNNLDSAKKIELFRRERVKVPAKGSASTAFLVTVVRTGKAPVIVEASGSGVSDSLFRTIDVEDGYEEELWSWSLLDARRSVARANVTLNPPAGIKPGPISLVATGDLVASALQAARLPPTAAGDPTHAARPLALACVLLDYLQASKQEEVALTKEARTLAAIGYQRLMAYRKADGSFKPVTDDDAEGDVWMTSVALRWLSRCARYIEVSPVASTNAAIWLSKQQLNEGGWRAPTPSVRTDPRAQAPLPLAAYALVALLQTQGSDALYKDNIIRAQEFLTQGLDPALDAYTLAVISGALAAARNTQSTLALQMMDKYANTSGSTLFWSRRLSGSEWRNPWLKGNSLEATTAAWALRGMLSARLLDEAVPVVRYLLQAYSPVDPDPDVVDSLAQFAEIVKSSTKLRVSVNVTGSEESRQFQIGDNNALIIQMQSIRNSKSASAVTEGRGLALVGMSAKGSTNVTAAWPRYTLDPRVDQVSTKDRLQLSICYGFVAHGNETESGLVLLTVQLPSGYLADINTLTELTHCTTLAAPRALPTARQRPGWATLSDLYDSSHRARQFFQPVPSSACDVCRLWASCEKACGAAALQRAPDSAATGGSKPGASPDAAAAANITPLLLLLAAAISLINH</sequence>
<dbReference type="InterPro" id="IPR011626">
    <property type="entry name" value="Alpha-macroglobulin_TED"/>
</dbReference>
<evidence type="ECO:0000256" key="1">
    <source>
        <dbReference type="ARBA" id="ARBA00022729"/>
    </source>
</evidence>
<dbReference type="EMBL" id="JTDY01000158">
    <property type="protein sequence ID" value="KOB78532.1"/>
    <property type="molecule type" value="Genomic_DNA"/>
</dbReference>
<keyword evidence="7" id="KW-1185">Reference proteome</keyword>
<feature type="domain" description="Alpha-2-macroglobulin" evidence="4">
    <location>
        <begin position="930"/>
        <end position="1020"/>
    </location>
</feature>
<dbReference type="Pfam" id="PF07678">
    <property type="entry name" value="TED_complement"/>
    <property type="match status" value="1"/>
</dbReference>
<gene>
    <name evidence="6" type="ORF">OBRU01_02216</name>
</gene>
<dbReference type="Pfam" id="PF00207">
    <property type="entry name" value="A2M"/>
    <property type="match status" value="1"/>
</dbReference>
<dbReference type="SUPFAM" id="SSF49410">
    <property type="entry name" value="Alpha-macroglobulin receptor domain"/>
    <property type="match status" value="1"/>
</dbReference>
<evidence type="ECO:0000313" key="6">
    <source>
        <dbReference type="EMBL" id="KOB78532.1"/>
    </source>
</evidence>
<dbReference type="Gene3D" id="2.60.40.1930">
    <property type="match status" value="1"/>
</dbReference>
<keyword evidence="3" id="KW-1015">Disulfide bond</keyword>
<comment type="caution">
    <text evidence="6">The sequence shown here is derived from an EMBL/GenBank/DDBJ whole genome shotgun (WGS) entry which is preliminary data.</text>
</comment>
<dbReference type="InterPro" id="IPR009048">
    <property type="entry name" value="A-macroglobulin_rcpt-bd"/>
</dbReference>
<dbReference type="InterPro" id="IPR001599">
    <property type="entry name" value="Macroglobln_a2"/>
</dbReference>
<dbReference type="InterPro" id="IPR008930">
    <property type="entry name" value="Terpenoid_cyclase/PrenylTrfase"/>
</dbReference>
<organism evidence="6 7">
    <name type="scientific">Operophtera brumata</name>
    <name type="common">Winter moth</name>
    <name type="synonym">Phalaena brumata</name>
    <dbReference type="NCBI Taxonomy" id="104452"/>
    <lineage>
        <taxon>Eukaryota</taxon>
        <taxon>Metazoa</taxon>
        <taxon>Ecdysozoa</taxon>
        <taxon>Arthropoda</taxon>
        <taxon>Hexapoda</taxon>
        <taxon>Insecta</taxon>
        <taxon>Pterygota</taxon>
        <taxon>Neoptera</taxon>
        <taxon>Endopterygota</taxon>
        <taxon>Lepidoptera</taxon>
        <taxon>Glossata</taxon>
        <taxon>Ditrysia</taxon>
        <taxon>Geometroidea</taxon>
        <taxon>Geometridae</taxon>
        <taxon>Larentiinae</taxon>
        <taxon>Operophtera</taxon>
    </lineage>
</organism>
<keyword evidence="2" id="KW-0882">Thioester bond</keyword>
<dbReference type="STRING" id="104452.A0A0L7LSV2"/>
<name>A0A0L7LSV2_OPEBR</name>
<dbReference type="InterPro" id="IPR036595">
    <property type="entry name" value="A-macroglobulin_rcpt-bd_sf"/>
</dbReference>
<dbReference type="SUPFAM" id="SSF48239">
    <property type="entry name" value="Terpenoid cyclases/Protein prenyltransferases"/>
    <property type="match status" value="1"/>
</dbReference>
<reference evidence="6 7" key="1">
    <citation type="journal article" date="2015" name="Genome Biol. Evol.">
        <title>The genome of winter moth (Operophtera brumata) provides a genomic perspective on sexual dimorphism and phenology.</title>
        <authorList>
            <person name="Derks M.F."/>
            <person name="Smit S."/>
            <person name="Salis L."/>
            <person name="Schijlen E."/>
            <person name="Bossers A."/>
            <person name="Mateman C."/>
            <person name="Pijl A.S."/>
            <person name="de Ridder D."/>
            <person name="Groenen M.A."/>
            <person name="Visser M.E."/>
            <person name="Megens H.J."/>
        </authorList>
    </citation>
    <scope>NUCLEOTIDE SEQUENCE [LARGE SCALE GENOMIC DNA]</scope>
    <source>
        <strain evidence="6">WM2013NL</strain>
        <tissue evidence="6">Head and thorax</tissue>
    </source>
</reference>
<dbReference type="SMART" id="SM01361">
    <property type="entry name" value="A2M_recep"/>
    <property type="match status" value="1"/>
</dbReference>
<accession>A0A0L7LSV2</accession>
<dbReference type="Gene3D" id="2.60.40.10">
    <property type="entry name" value="Immunoglobulins"/>
    <property type="match status" value="1"/>
</dbReference>
<dbReference type="Gene3D" id="1.50.10.20">
    <property type="match status" value="1"/>
</dbReference>
<dbReference type="InterPro" id="IPR041555">
    <property type="entry name" value="MG3"/>
</dbReference>
<evidence type="ECO:0000313" key="7">
    <source>
        <dbReference type="Proteomes" id="UP000037510"/>
    </source>
</evidence>
<dbReference type="Proteomes" id="UP000037510">
    <property type="component" value="Unassembled WGS sequence"/>
</dbReference>
<feature type="domain" description="Alpha-macroglobulin receptor-binding" evidence="5">
    <location>
        <begin position="1532"/>
        <end position="1593"/>
    </location>
</feature>
<dbReference type="Gene3D" id="2.60.40.690">
    <property type="entry name" value="Alpha-macroglobulin, receptor-binding domain"/>
    <property type="match status" value="2"/>
</dbReference>
<dbReference type="PANTHER" id="PTHR11412">
    <property type="entry name" value="MACROGLOBULIN / COMPLEMENT"/>
    <property type="match status" value="1"/>
</dbReference>